<reference evidence="6" key="1">
    <citation type="journal article" date="2019" name="Int. J. Syst. Evol. Microbiol.">
        <title>The Global Catalogue of Microorganisms (GCM) 10K type strain sequencing project: providing services to taxonomists for standard genome sequencing and annotation.</title>
        <authorList>
            <consortium name="The Broad Institute Genomics Platform"/>
            <consortium name="The Broad Institute Genome Sequencing Center for Infectious Disease"/>
            <person name="Wu L."/>
            <person name="Ma J."/>
        </authorList>
    </citation>
    <scope>NUCLEOTIDE SEQUENCE [LARGE SCALE GENOMIC DNA]</scope>
    <source>
        <strain evidence="6">JCM 16916</strain>
    </source>
</reference>
<dbReference type="NCBIfam" id="TIGR01484">
    <property type="entry name" value="HAD-SF-IIB"/>
    <property type="match status" value="1"/>
</dbReference>
<dbReference type="EMBL" id="BAAAZU010000004">
    <property type="protein sequence ID" value="GAA3918959.1"/>
    <property type="molecule type" value="Genomic_DNA"/>
</dbReference>
<comment type="pathway">
    <text evidence="1 4">Glycan biosynthesis; trehalose biosynthesis.</text>
</comment>
<dbReference type="InterPro" id="IPR023214">
    <property type="entry name" value="HAD_sf"/>
</dbReference>
<evidence type="ECO:0000256" key="4">
    <source>
        <dbReference type="RuleBase" id="RU361117"/>
    </source>
</evidence>
<accession>A0ABP7MBB8</accession>
<name>A0ABP7MBB8_9GAMM</name>
<dbReference type="InterPro" id="IPR044651">
    <property type="entry name" value="OTSB-like"/>
</dbReference>
<dbReference type="EC" id="3.1.3.12" evidence="4"/>
<dbReference type="InterPro" id="IPR006379">
    <property type="entry name" value="HAD-SF_hydro_IIB"/>
</dbReference>
<dbReference type="NCBIfam" id="TIGR00685">
    <property type="entry name" value="T6PP"/>
    <property type="match status" value="1"/>
</dbReference>
<dbReference type="Pfam" id="PF02358">
    <property type="entry name" value="Trehalose_PPase"/>
    <property type="match status" value="1"/>
</dbReference>
<protein>
    <recommendedName>
        <fullName evidence="4">Trehalose 6-phosphate phosphatase</fullName>
        <ecNumber evidence="4">3.1.3.12</ecNumber>
    </recommendedName>
</protein>
<comment type="catalytic activity">
    <reaction evidence="4">
        <text>alpha,alpha-trehalose 6-phosphate + H2O = alpha,alpha-trehalose + phosphate</text>
        <dbReference type="Rhea" id="RHEA:23420"/>
        <dbReference type="ChEBI" id="CHEBI:15377"/>
        <dbReference type="ChEBI" id="CHEBI:16551"/>
        <dbReference type="ChEBI" id="CHEBI:43474"/>
        <dbReference type="ChEBI" id="CHEBI:58429"/>
        <dbReference type="EC" id="3.1.3.12"/>
    </reaction>
</comment>
<organism evidence="5 6">
    <name type="scientific">Luteimonas lutimaris</name>
    <dbReference type="NCBI Taxonomy" id="698645"/>
    <lineage>
        <taxon>Bacteria</taxon>
        <taxon>Pseudomonadati</taxon>
        <taxon>Pseudomonadota</taxon>
        <taxon>Gammaproteobacteria</taxon>
        <taxon>Lysobacterales</taxon>
        <taxon>Lysobacteraceae</taxon>
        <taxon>Luteimonas</taxon>
    </lineage>
</organism>
<comment type="cofactor">
    <cofactor evidence="4">
        <name>Mg(2+)</name>
        <dbReference type="ChEBI" id="CHEBI:18420"/>
    </cofactor>
</comment>
<dbReference type="RefSeq" id="WP_425561848.1">
    <property type="nucleotide sequence ID" value="NZ_BAAAZU010000004.1"/>
</dbReference>
<keyword evidence="4" id="KW-0460">Magnesium</keyword>
<dbReference type="Proteomes" id="UP001501727">
    <property type="component" value="Unassembled WGS sequence"/>
</dbReference>
<evidence type="ECO:0000313" key="6">
    <source>
        <dbReference type="Proteomes" id="UP001501727"/>
    </source>
</evidence>
<keyword evidence="6" id="KW-1185">Reference proteome</keyword>
<dbReference type="InterPro" id="IPR036412">
    <property type="entry name" value="HAD-like_sf"/>
</dbReference>
<evidence type="ECO:0000256" key="2">
    <source>
        <dbReference type="ARBA" id="ARBA00008770"/>
    </source>
</evidence>
<comment type="similarity">
    <text evidence="2 4">Belongs to the trehalose phosphatase family.</text>
</comment>
<dbReference type="PANTHER" id="PTHR43768">
    <property type="entry name" value="TREHALOSE 6-PHOSPHATE PHOSPHATASE"/>
    <property type="match status" value="1"/>
</dbReference>
<gene>
    <name evidence="5" type="primary">otsB</name>
    <name evidence="5" type="ORF">GCM10022229_10690</name>
</gene>
<evidence type="ECO:0000256" key="1">
    <source>
        <dbReference type="ARBA" id="ARBA00005199"/>
    </source>
</evidence>
<sequence>MPTDDWALFLDVDGCLLELADTPDAVVMPDGLRERLAALQSRLCGALALVSGRTIAKLDELFAPLRFDAVGLHGAECRSRQLNSGVAASPPALAAIRDAAQRLAAVYEGVVVEDKGRALALHWRRAPDAEPALQAFAAHSLEQLPGYRLQQGRQVAELYPGGDGEGGLDKGHAIAALLEVPPYRGRTPVFAGDDFTDESGFEQVNAREGISVLVGDRSPSEARFHLRDPAAVRAWLGVRDDMQGDHEVD</sequence>
<comment type="caution">
    <text evidence="5">The sequence shown here is derived from an EMBL/GenBank/DDBJ whole genome shotgun (WGS) entry which is preliminary data.</text>
</comment>
<dbReference type="Gene3D" id="3.30.70.1020">
    <property type="entry name" value="Trehalose-6-phosphate phosphatase related protein, domain 2"/>
    <property type="match status" value="1"/>
</dbReference>
<dbReference type="SUPFAM" id="SSF56784">
    <property type="entry name" value="HAD-like"/>
    <property type="match status" value="1"/>
</dbReference>
<comment type="function">
    <text evidence="4">Removes the phosphate from trehalose 6-phosphate to produce free trehalose.</text>
</comment>
<evidence type="ECO:0000313" key="5">
    <source>
        <dbReference type="EMBL" id="GAA3918959.1"/>
    </source>
</evidence>
<dbReference type="InterPro" id="IPR003337">
    <property type="entry name" value="Trehalose_PPase"/>
</dbReference>
<evidence type="ECO:0000256" key="3">
    <source>
        <dbReference type="ARBA" id="ARBA00022801"/>
    </source>
</evidence>
<keyword evidence="4" id="KW-0479">Metal-binding</keyword>
<dbReference type="Gene3D" id="3.40.50.1000">
    <property type="entry name" value="HAD superfamily/HAD-like"/>
    <property type="match status" value="1"/>
</dbReference>
<dbReference type="PANTHER" id="PTHR43768:SF3">
    <property type="entry name" value="TREHALOSE 6-PHOSPHATE PHOSPHATASE"/>
    <property type="match status" value="1"/>
</dbReference>
<proteinExistence type="inferred from homology"/>
<keyword evidence="3 4" id="KW-0378">Hydrolase</keyword>
<dbReference type="CDD" id="cd01627">
    <property type="entry name" value="HAD_TPP"/>
    <property type="match status" value="1"/>
</dbReference>